<dbReference type="EMBL" id="QXCT01000001">
    <property type="protein sequence ID" value="MDW9253708.1"/>
    <property type="molecule type" value="Genomic_DNA"/>
</dbReference>
<protein>
    <recommendedName>
        <fullName evidence="3">Transposase</fullName>
    </recommendedName>
</protein>
<organism evidence="1 2">
    <name type="scientific">Burkholderia thailandensis</name>
    <dbReference type="NCBI Taxonomy" id="57975"/>
    <lineage>
        <taxon>Bacteria</taxon>
        <taxon>Pseudomonadati</taxon>
        <taxon>Pseudomonadota</taxon>
        <taxon>Betaproteobacteria</taxon>
        <taxon>Burkholderiales</taxon>
        <taxon>Burkholderiaceae</taxon>
        <taxon>Burkholderia</taxon>
        <taxon>pseudomallei group</taxon>
    </lineage>
</organism>
<dbReference type="Proteomes" id="UP001272137">
    <property type="component" value="Unassembled WGS sequence"/>
</dbReference>
<sequence>MSGSVNVGKRLGRRQFDVQTIVALSTQFAVASSGPTG</sequence>
<dbReference type="AlphaFoldDB" id="A0AAW9CX72"/>
<accession>A0AAW9CX72</accession>
<comment type="caution">
    <text evidence="1">The sequence shown here is derived from an EMBL/GenBank/DDBJ whole genome shotgun (WGS) entry which is preliminary data.</text>
</comment>
<reference evidence="1" key="1">
    <citation type="submission" date="2018-08" db="EMBL/GenBank/DDBJ databases">
        <title>Identification of Burkholderia cepacia strains that express a Burkholderia pseudomallei-like capsular polysaccharide.</title>
        <authorList>
            <person name="Burtnick M.N."/>
            <person name="Vongsouvath M."/>
            <person name="Newton P."/>
            <person name="Wuthiekanun V."/>
            <person name="Limmathurotsakul D."/>
            <person name="Brett P.J."/>
            <person name="Chantratita N."/>
            <person name="Dance D.A."/>
        </authorList>
    </citation>
    <scope>NUCLEOTIDE SEQUENCE</scope>
    <source>
        <strain evidence="1">SBXCC001</strain>
    </source>
</reference>
<proteinExistence type="predicted"/>
<evidence type="ECO:0008006" key="3">
    <source>
        <dbReference type="Google" id="ProtNLM"/>
    </source>
</evidence>
<gene>
    <name evidence="1" type="ORF">C7S16_6728</name>
</gene>
<name>A0AAW9CX72_BURTH</name>
<evidence type="ECO:0000313" key="2">
    <source>
        <dbReference type="Proteomes" id="UP001272137"/>
    </source>
</evidence>
<evidence type="ECO:0000313" key="1">
    <source>
        <dbReference type="EMBL" id="MDW9253708.1"/>
    </source>
</evidence>